<evidence type="ECO:0000313" key="14">
    <source>
        <dbReference type="RefSeq" id="XP_006877481.1"/>
    </source>
</evidence>
<feature type="transmembrane region" description="Helical" evidence="11">
    <location>
        <begin position="26"/>
        <end position="50"/>
    </location>
</feature>
<evidence type="ECO:0000256" key="8">
    <source>
        <dbReference type="ARBA" id="ARBA00023170"/>
    </source>
</evidence>
<dbReference type="OrthoDB" id="9444602at2759"/>
<evidence type="ECO:0000256" key="6">
    <source>
        <dbReference type="ARBA" id="ARBA00023040"/>
    </source>
</evidence>
<keyword evidence="5 11" id="KW-1133">Transmembrane helix</keyword>
<evidence type="ECO:0000256" key="9">
    <source>
        <dbReference type="ARBA" id="ARBA00023224"/>
    </source>
</evidence>
<dbReference type="SUPFAM" id="SSF81321">
    <property type="entry name" value="Family A G protein-coupled receptor-like"/>
    <property type="match status" value="2"/>
</dbReference>
<evidence type="ECO:0000256" key="2">
    <source>
        <dbReference type="ARBA" id="ARBA00022606"/>
    </source>
</evidence>
<dbReference type="PROSITE" id="PS00237">
    <property type="entry name" value="G_PROTEIN_RECEP_F1_1"/>
    <property type="match status" value="2"/>
</dbReference>
<evidence type="ECO:0000256" key="5">
    <source>
        <dbReference type="ARBA" id="ARBA00022989"/>
    </source>
</evidence>
<dbReference type="GO" id="GO:0004930">
    <property type="term" value="F:G protein-coupled receptor activity"/>
    <property type="evidence" value="ECO:0007669"/>
    <property type="project" value="UniProtKB-KW"/>
</dbReference>
<comment type="similarity">
    <text evidence="10">Belongs to the G-protein coupled receptor 1 family.</text>
</comment>
<proteinExistence type="inferred from homology"/>
<feature type="domain" description="G-protein coupled receptors family 1 profile" evidence="12">
    <location>
        <begin position="255"/>
        <end position="428"/>
    </location>
</feature>
<dbReference type="GO" id="GO:0016020">
    <property type="term" value="C:membrane"/>
    <property type="evidence" value="ECO:0007669"/>
    <property type="project" value="UniProtKB-SubCell"/>
</dbReference>
<name>A0A9B0U835_CHRAS</name>
<feature type="transmembrane region" description="Helical" evidence="11">
    <location>
        <begin position="197"/>
        <end position="218"/>
    </location>
</feature>
<feature type="transmembrane region" description="Helical" evidence="11">
    <location>
        <begin position="132"/>
        <end position="154"/>
    </location>
</feature>
<dbReference type="InterPro" id="IPR000276">
    <property type="entry name" value="GPCR_Rhodpsn"/>
</dbReference>
<reference evidence="14" key="1">
    <citation type="submission" date="2025-08" db="UniProtKB">
        <authorList>
            <consortium name="RefSeq"/>
        </authorList>
    </citation>
    <scope>IDENTIFICATION</scope>
    <source>
        <tissue evidence="14">Spleen</tissue>
    </source>
</reference>
<keyword evidence="2" id="KW-0716">Sensory transduction</keyword>
<evidence type="ECO:0000256" key="3">
    <source>
        <dbReference type="ARBA" id="ARBA00022692"/>
    </source>
</evidence>
<dbReference type="Proteomes" id="UP000504623">
    <property type="component" value="Unplaced"/>
</dbReference>
<dbReference type="AlphaFoldDB" id="A0A9B0U835"/>
<comment type="subcellular location">
    <subcellularLocation>
        <location evidence="1">Membrane</location>
        <topology evidence="1">Multi-pass membrane protein</topology>
    </subcellularLocation>
</comment>
<dbReference type="PRINTS" id="PR00237">
    <property type="entry name" value="GPCRRHODOPSN"/>
</dbReference>
<keyword evidence="4" id="KW-0552">Olfaction</keyword>
<keyword evidence="13" id="KW-1185">Reference proteome</keyword>
<accession>A0A9B0U835</accession>
<feature type="domain" description="G-protein coupled receptors family 1 profile" evidence="12">
    <location>
        <begin position="41"/>
        <end position="252"/>
    </location>
</feature>
<feature type="transmembrane region" description="Helical" evidence="11">
    <location>
        <begin position="245"/>
        <end position="266"/>
    </location>
</feature>
<keyword evidence="9 10" id="KW-0807">Transducer</keyword>
<dbReference type="GeneID" id="102832494"/>
<sequence>MESVNQTKFPEFLLWGFSEEPELQPVLFGLFLCMYLVTVLGNLLIILAISSDPHPHTPMYSFLPNLSFVDICSITTAVPKMLVNIQTQRIDISYIGCLSQLSFFVFFVCMDNLLLTVMAYDRYMAICHPLHYPVIMNSYLCGLLVLGSCFISLLDSQLHCLMVSQLTFCPEVGIPQFFCDPSELLNLACSDTITKNVPAYCFAAIFGGVPISGILFSYTRIVSSIQRIPSSDGKYKAFSTCSSHLSVVFLFYGTSMADIGFTSATIPKMLLDIHTHHRIISYVDCLIQLSFFLFFGCMDNVLLSVMAYDRFVAICYPLHYPVIMNPYLCALLVLGSCFISLLDSQVHCLMVSQLTFCPEVGIPQFFCDPSVLLNLACSGTITKNVLVYCLAAIFGGVPISVILFSYTRIVSSILRIPSSDGKYKAFST</sequence>
<keyword evidence="8 10" id="KW-0675">Receptor</keyword>
<feature type="transmembrane region" description="Helical" evidence="11">
    <location>
        <begin position="320"/>
        <end position="342"/>
    </location>
</feature>
<keyword evidence="7 11" id="KW-0472">Membrane</keyword>
<dbReference type="GO" id="GO:0004984">
    <property type="term" value="F:olfactory receptor activity"/>
    <property type="evidence" value="ECO:0007669"/>
    <property type="project" value="InterPro"/>
</dbReference>
<feature type="non-terminal residue" evidence="14">
    <location>
        <position position="428"/>
    </location>
</feature>
<evidence type="ECO:0000256" key="10">
    <source>
        <dbReference type="RuleBase" id="RU000688"/>
    </source>
</evidence>
<dbReference type="FunFam" id="1.20.1070.10:FF:000009">
    <property type="entry name" value="Olfactory receptor"/>
    <property type="match status" value="2"/>
</dbReference>
<evidence type="ECO:0000256" key="4">
    <source>
        <dbReference type="ARBA" id="ARBA00022725"/>
    </source>
</evidence>
<feature type="transmembrane region" description="Helical" evidence="11">
    <location>
        <begin position="62"/>
        <end position="81"/>
    </location>
</feature>
<dbReference type="PROSITE" id="PS50262">
    <property type="entry name" value="G_PROTEIN_RECEP_F1_2"/>
    <property type="match status" value="2"/>
</dbReference>
<dbReference type="InterPro" id="IPR000725">
    <property type="entry name" value="Olfact_rcpt"/>
</dbReference>
<gene>
    <name evidence="14" type="primary">LOC102832494</name>
</gene>
<evidence type="ECO:0000256" key="1">
    <source>
        <dbReference type="ARBA" id="ARBA00004141"/>
    </source>
</evidence>
<evidence type="ECO:0000256" key="7">
    <source>
        <dbReference type="ARBA" id="ARBA00023136"/>
    </source>
</evidence>
<feature type="transmembrane region" description="Helical" evidence="11">
    <location>
        <begin position="385"/>
        <end position="406"/>
    </location>
</feature>
<protein>
    <submittedName>
        <fullName evidence="14">Olfactory receptor 7E24-like</fullName>
    </submittedName>
</protein>
<keyword evidence="3 10" id="KW-0812">Transmembrane</keyword>
<dbReference type="Pfam" id="PF00001">
    <property type="entry name" value="7tm_1"/>
    <property type="match status" value="2"/>
</dbReference>
<evidence type="ECO:0000256" key="11">
    <source>
        <dbReference type="SAM" id="Phobius"/>
    </source>
</evidence>
<keyword evidence="6 10" id="KW-0297">G-protein coupled receptor</keyword>
<feature type="transmembrane region" description="Helical" evidence="11">
    <location>
        <begin position="286"/>
        <end position="308"/>
    </location>
</feature>
<evidence type="ECO:0000313" key="13">
    <source>
        <dbReference type="Proteomes" id="UP000504623"/>
    </source>
</evidence>
<dbReference type="RefSeq" id="XP_006877481.1">
    <property type="nucleotide sequence ID" value="XM_006877419.1"/>
</dbReference>
<evidence type="ECO:0000259" key="12">
    <source>
        <dbReference type="PROSITE" id="PS50262"/>
    </source>
</evidence>
<dbReference type="PRINTS" id="PR00245">
    <property type="entry name" value="OLFACTORYR"/>
</dbReference>
<dbReference type="PANTHER" id="PTHR48001">
    <property type="entry name" value="OLFACTORY RECEPTOR"/>
    <property type="match status" value="1"/>
</dbReference>
<organism evidence="13 14">
    <name type="scientific">Chrysochloris asiatica</name>
    <name type="common">Cape golden mole</name>
    <dbReference type="NCBI Taxonomy" id="185453"/>
    <lineage>
        <taxon>Eukaryota</taxon>
        <taxon>Metazoa</taxon>
        <taxon>Chordata</taxon>
        <taxon>Craniata</taxon>
        <taxon>Vertebrata</taxon>
        <taxon>Euteleostomi</taxon>
        <taxon>Mammalia</taxon>
        <taxon>Eutheria</taxon>
        <taxon>Afrotheria</taxon>
        <taxon>Chrysochloridae</taxon>
        <taxon>Chrysochlorinae</taxon>
        <taxon>Chrysochloris</taxon>
    </lineage>
</organism>
<dbReference type="InterPro" id="IPR017452">
    <property type="entry name" value="GPCR_Rhodpsn_7TM"/>
</dbReference>
<dbReference type="Gene3D" id="1.20.1070.10">
    <property type="entry name" value="Rhodopsin 7-helix transmembrane proteins"/>
    <property type="match status" value="2"/>
</dbReference>
<feature type="transmembrane region" description="Helical" evidence="11">
    <location>
        <begin position="101"/>
        <end position="120"/>
    </location>
</feature>